<evidence type="ECO:0000256" key="1">
    <source>
        <dbReference type="SAM" id="MobiDB-lite"/>
    </source>
</evidence>
<evidence type="ECO:0000313" key="2">
    <source>
        <dbReference type="EMBL" id="MBC9714064.1"/>
    </source>
</evidence>
<dbReference type="Proteomes" id="UP000642284">
    <property type="component" value="Unassembled WGS sequence"/>
</dbReference>
<accession>A0ABR7SFS1</accession>
<reference evidence="2 3" key="1">
    <citation type="submission" date="2020-08" db="EMBL/GenBank/DDBJ databases">
        <title>Genemic of Streptomyces polyaspartic.</title>
        <authorList>
            <person name="Liu W."/>
        </authorList>
    </citation>
    <scope>NUCLEOTIDE SEQUENCE [LARGE SCALE GENOMIC DNA]</scope>
    <source>
        <strain evidence="2 3">TRM66268-LWL</strain>
    </source>
</reference>
<proteinExistence type="predicted"/>
<comment type="caution">
    <text evidence="2">The sequence shown here is derived from an EMBL/GenBank/DDBJ whole genome shotgun (WGS) entry which is preliminary data.</text>
</comment>
<keyword evidence="3" id="KW-1185">Reference proteome</keyword>
<feature type="compositionally biased region" description="Polar residues" evidence="1">
    <location>
        <begin position="1"/>
        <end position="20"/>
    </location>
</feature>
<dbReference type="RefSeq" id="WP_187814549.1">
    <property type="nucleotide sequence ID" value="NZ_JACTVJ010000007.1"/>
</dbReference>
<protein>
    <submittedName>
        <fullName evidence="2">Uncharacterized protein</fullName>
    </submittedName>
</protein>
<feature type="region of interest" description="Disordered" evidence="1">
    <location>
        <begin position="1"/>
        <end position="23"/>
    </location>
</feature>
<evidence type="ECO:0000313" key="3">
    <source>
        <dbReference type="Proteomes" id="UP000642284"/>
    </source>
</evidence>
<feature type="region of interest" description="Disordered" evidence="1">
    <location>
        <begin position="83"/>
        <end position="147"/>
    </location>
</feature>
<gene>
    <name evidence="2" type="ORF">H9Y04_15980</name>
</gene>
<organism evidence="2 3">
    <name type="scientific">Streptomyces polyasparticus</name>
    <dbReference type="NCBI Taxonomy" id="2767826"/>
    <lineage>
        <taxon>Bacteria</taxon>
        <taxon>Bacillati</taxon>
        <taxon>Actinomycetota</taxon>
        <taxon>Actinomycetes</taxon>
        <taxon>Kitasatosporales</taxon>
        <taxon>Streptomycetaceae</taxon>
        <taxon>Streptomyces</taxon>
    </lineage>
</organism>
<dbReference type="EMBL" id="JACTVJ010000007">
    <property type="protein sequence ID" value="MBC9714064.1"/>
    <property type="molecule type" value="Genomic_DNA"/>
</dbReference>
<sequence>MANANPTESKQTAPPTTGSRPSVRIDELLAADLADIMSTGTNFTDTVRQAVGQLAAMYRTAWAHGVVPRGTAPTLAAYQFAEPAAQASPSIRHDGAAGRPSPRAPHPMGQLLPAPPPGPHVRRQYADELLGHSTPPPRPDAQRRART</sequence>
<name>A0ABR7SFS1_9ACTN</name>